<proteinExistence type="predicted"/>
<protein>
    <submittedName>
        <fullName evidence="1">Arrestin (Or S-antigen), N-terminal domain protein</fullName>
    </submittedName>
</protein>
<organism evidence="1 2">
    <name type="scientific">Aspergillus kawachii</name>
    <name type="common">White koji mold</name>
    <name type="synonym">Aspergillus awamori var. kawachi</name>
    <dbReference type="NCBI Taxonomy" id="1069201"/>
    <lineage>
        <taxon>Eukaryota</taxon>
        <taxon>Fungi</taxon>
        <taxon>Dikarya</taxon>
        <taxon>Ascomycota</taxon>
        <taxon>Pezizomycotina</taxon>
        <taxon>Eurotiomycetes</taxon>
        <taxon>Eurotiomycetidae</taxon>
        <taxon>Eurotiales</taxon>
        <taxon>Aspergillaceae</taxon>
        <taxon>Aspergillus</taxon>
        <taxon>Aspergillus subgen. Circumdati</taxon>
    </lineage>
</organism>
<evidence type="ECO:0000313" key="2">
    <source>
        <dbReference type="Proteomes" id="UP000075230"/>
    </source>
</evidence>
<reference evidence="1 2" key="1">
    <citation type="journal article" date="2016" name="DNA Res.">
        <title>Genome sequence of Aspergillus luchuensis NBRC 4314.</title>
        <authorList>
            <person name="Yamada O."/>
            <person name="Machida M."/>
            <person name="Hosoyama A."/>
            <person name="Goto M."/>
            <person name="Takahashi T."/>
            <person name="Futagami T."/>
            <person name="Yamagata Y."/>
            <person name="Takeuchi M."/>
            <person name="Kobayashi T."/>
            <person name="Koike H."/>
            <person name="Abe K."/>
            <person name="Asai K."/>
            <person name="Arita M."/>
            <person name="Fujita N."/>
            <person name="Fukuda K."/>
            <person name="Higa K."/>
            <person name="Horikawa H."/>
            <person name="Ishikawa T."/>
            <person name="Jinno K."/>
            <person name="Kato Y."/>
            <person name="Kirimura K."/>
            <person name="Mizutani O."/>
            <person name="Nakasone K."/>
            <person name="Sano M."/>
            <person name="Shiraishi Y."/>
            <person name="Tsukahara M."/>
            <person name="Gomi K."/>
        </authorList>
    </citation>
    <scope>NUCLEOTIDE SEQUENCE [LARGE SCALE GENOMIC DNA]</scope>
    <source>
        <strain evidence="1 2">RIB 2604</strain>
    </source>
</reference>
<dbReference type="AlphaFoldDB" id="A0A146EZG2"/>
<dbReference type="EMBL" id="BCWF01000005">
    <property type="protein sequence ID" value="GAT19407.1"/>
    <property type="molecule type" value="Genomic_DNA"/>
</dbReference>
<reference evidence="2" key="2">
    <citation type="submission" date="2016-02" db="EMBL/GenBank/DDBJ databases">
        <title>Genome sequencing of Aspergillus luchuensis NBRC 4314.</title>
        <authorList>
            <person name="Yamada O."/>
        </authorList>
    </citation>
    <scope>NUCLEOTIDE SEQUENCE [LARGE SCALE GENOMIC DNA]</scope>
    <source>
        <strain evidence="2">RIB 2604</strain>
    </source>
</reference>
<name>A0A146EZG2_ASPKA</name>
<gene>
    <name evidence="1" type="ORF">RIB2604_00500110</name>
</gene>
<comment type="caution">
    <text evidence="1">The sequence shown here is derived from an EMBL/GenBank/DDBJ whole genome shotgun (WGS) entry which is preliminary data.</text>
</comment>
<sequence length="48" mass="5617">MYSLEKYRHNSNSEGYTNQSKVFIKKLHFMLASAAGARGGWVFDYERQ</sequence>
<accession>A0A146EZG2</accession>
<dbReference type="Proteomes" id="UP000075230">
    <property type="component" value="Unassembled WGS sequence"/>
</dbReference>
<evidence type="ECO:0000313" key="1">
    <source>
        <dbReference type="EMBL" id="GAT19407.1"/>
    </source>
</evidence>